<dbReference type="EC" id="3.2.2.27" evidence="4 8"/>
<dbReference type="AlphaFoldDB" id="A0A0E3ZA10"/>
<dbReference type="PANTHER" id="PTHR11264">
    <property type="entry name" value="URACIL-DNA GLYCOSYLASE"/>
    <property type="match status" value="1"/>
</dbReference>
<evidence type="ECO:0000259" key="11">
    <source>
        <dbReference type="SMART" id="SM00986"/>
    </source>
</evidence>
<dbReference type="NCBIfam" id="NF003592">
    <property type="entry name" value="PRK05254.1-5"/>
    <property type="match status" value="1"/>
</dbReference>
<protein>
    <recommendedName>
        <fullName evidence="4 8">Uracil-DNA glycosylase</fullName>
        <shortName evidence="8">UDG</shortName>
        <ecNumber evidence="4 8">3.2.2.27</ecNumber>
    </recommendedName>
</protein>
<dbReference type="NCBIfam" id="TIGR00628">
    <property type="entry name" value="ung"/>
    <property type="match status" value="1"/>
</dbReference>
<dbReference type="HAMAP" id="MF_00148">
    <property type="entry name" value="UDG"/>
    <property type="match status" value="1"/>
</dbReference>
<evidence type="ECO:0000256" key="4">
    <source>
        <dbReference type="ARBA" id="ARBA00012030"/>
    </source>
</evidence>
<evidence type="ECO:0000256" key="3">
    <source>
        <dbReference type="ARBA" id="ARBA00008184"/>
    </source>
</evidence>
<dbReference type="RefSeq" id="WP_046328442.1">
    <property type="nucleotide sequence ID" value="NZ_CP011280.1"/>
</dbReference>
<dbReference type="STRING" id="187101.VC03_02010"/>
<dbReference type="SUPFAM" id="SSF52141">
    <property type="entry name" value="Uracil-DNA glycosylase-like"/>
    <property type="match status" value="1"/>
</dbReference>
<feature type="active site" description="Proton acceptor" evidence="8 9">
    <location>
        <position position="59"/>
    </location>
</feature>
<evidence type="ECO:0000313" key="12">
    <source>
        <dbReference type="EMBL" id="AKC95336.1"/>
    </source>
</evidence>
<keyword evidence="8" id="KW-0963">Cytoplasm</keyword>
<keyword evidence="13" id="KW-1185">Reference proteome</keyword>
<keyword evidence="7 8" id="KW-0234">DNA repair</keyword>
<dbReference type="NCBIfam" id="NF003591">
    <property type="entry name" value="PRK05254.1-4"/>
    <property type="match status" value="1"/>
</dbReference>
<evidence type="ECO:0000256" key="10">
    <source>
        <dbReference type="RuleBase" id="RU003780"/>
    </source>
</evidence>
<dbReference type="GO" id="GO:0004844">
    <property type="term" value="F:uracil DNA N-glycosylase activity"/>
    <property type="evidence" value="ECO:0007669"/>
    <property type="project" value="UniProtKB-UniRule"/>
</dbReference>
<evidence type="ECO:0000313" key="13">
    <source>
        <dbReference type="Proteomes" id="UP000033103"/>
    </source>
</evidence>
<proteinExistence type="inferred from homology"/>
<comment type="similarity">
    <text evidence="3 8 10">Belongs to the uracil-DNA glycosylase (UDG) superfamily. UNG family.</text>
</comment>
<evidence type="ECO:0000256" key="5">
    <source>
        <dbReference type="ARBA" id="ARBA00022763"/>
    </source>
</evidence>
<evidence type="ECO:0000256" key="6">
    <source>
        <dbReference type="ARBA" id="ARBA00022801"/>
    </source>
</evidence>
<dbReference type="OrthoDB" id="9804372at2"/>
<sequence length="215" mass="25308">MKWEDILKDEYNKEYFLNLKNFLEQEYGKYTVFPKKSDIFKSLKLTEYEDTRVVILGQDPYHDDNQANGLAFSVNDGIKLPPSLVNIYKEIESEYQCKVNRRGNLEYLARQGVLLLNTVLTVRAHNANSHKDMGWEIFTDKIIEKLNEREDPVIFVLWGNNAIKKEKLINKGRHYVLTAAHPSPLSAYRGFFGCNHFKKINEILRYLNKEEIKWT</sequence>
<dbReference type="Pfam" id="PF03167">
    <property type="entry name" value="UDG"/>
    <property type="match status" value="1"/>
</dbReference>
<evidence type="ECO:0000256" key="2">
    <source>
        <dbReference type="ARBA" id="ARBA00002631"/>
    </source>
</evidence>
<dbReference type="Proteomes" id="UP000033103">
    <property type="component" value="Chromosome"/>
</dbReference>
<dbReference type="InterPro" id="IPR005122">
    <property type="entry name" value="Uracil-DNA_glycosylase-like"/>
</dbReference>
<dbReference type="PATRIC" id="fig|1069640.6.peg.384"/>
<dbReference type="PROSITE" id="PS00130">
    <property type="entry name" value="U_DNA_GLYCOSYLASE"/>
    <property type="match status" value="1"/>
</dbReference>
<dbReference type="SMART" id="SM00986">
    <property type="entry name" value="UDG"/>
    <property type="match status" value="1"/>
</dbReference>
<dbReference type="EMBL" id="CP011280">
    <property type="protein sequence ID" value="AKC95336.1"/>
    <property type="molecule type" value="Genomic_DNA"/>
</dbReference>
<dbReference type="Gene3D" id="3.40.470.10">
    <property type="entry name" value="Uracil-DNA glycosylase-like domain"/>
    <property type="match status" value="1"/>
</dbReference>
<accession>A0A0E3ZA10</accession>
<dbReference type="HOGENOM" id="CLU_032162_3_0_0"/>
<comment type="subcellular location">
    <subcellularLocation>
        <location evidence="8">Cytoplasm</location>
    </subcellularLocation>
</comment>
<gene>
    <name evidence="8" type="primary">ung</name>
    <name evidence="12" type="ORF">VC03_02010</name>
</gene>
<keyword evidence="5 8" id="KW-0227">DNA damage</keyword>
<reference evidence="12 13" key="1">
    <citation type="journal article" date="2012" name="BMC Genomics">
        <title>Genomic sequence analysis and characterization of Sneathia amnii sp. nov.</title>
        <authorList>
            <consortium name="Vaginal Microbiome Consortium (additional members)"/>
            <person name="Harwich M.D.Jr."/>
            <person name="Serrano M.G."/>
            <person name="Fettweis J.M."/>
            <person name="Alves J.M."/>
            <person name="Reimers M.A."/>
            <person name="Buck G.A."/>
            <person name="Jefferson K.K."/>
        </authorList>
    </citation>
    <scope>NUCLEOTIDE SEQUENCE [LARGE SCALE GENOMIC DNA]</scope>
    <source>
        <strain evidence="12 13">SN35</strain>
    </source>
</reference>
<comment type="function">
    <text evidence="2 8 10">Excises uracil residues from the DNA which can arise as a result of misincorporation of dUMP residues by DNA polymerase or due to deamination of cytosine.</text>
</comment>
<dbReference type="KEGG" id="sns:VC03_02010"/>
<dbReference type="NCBIfam" id="NF003588">
    <property type="entry name" value="PRK05254.1-1"/>
    <property type="match status" value="1"/>
</dbReference>
<dbReference type="NCBIfam" id="NF003589">
    <property type="entry name" value="PRK05254.1-2"/>
    <property type="match status" value="1"/>
</dbReference>
<keyword evidence="6 8" id="KW-0378">Hydrolase</keyword>
<dbReference type="CDD" id="cd10027">
    <property type="entry name" value="UDG-F1-like"/>
    <property type="match status" value="1"/>
</dbReference>
<name>A0A0E3ZA10_9FUSO</name>
<evidence type="ECO:0000256" key="9">
    <source>
        <dbReference type="PROSITE-ProRule" id="PRU10072"/>
    </source>
</evidence>
<evidence type="ECO:0000256" key="7">
    <source>
        <dbReference type="ARBA" id="ARBA00023204"/>
    </source>
</evidence>
<dbReference type="SMART" id="SM00987">
    <property type="entry name" value="UreE_C"/>
    <property type="match status" value="1"/>
</dbReference>
<dbReference type="InterPro" id="IPR002043">
    <property type="entry name" value="UDG_fam1"/>
</dbReference>
<dbReference type="GO" id="GO:0097510">
    <property type="term" value="P:base-excision repair, AP site formation via deaminated base removal"/>
    <property type="evidence" value="ECO:0007669"/>
    <property type="project" value="TreeGrafter"/>
</dbReference>
<dbReference type="GO" id="GO:0005737">
    <property type="term" value="C:cytoplasm"/>
    <property type="evidence" value="ECO:0007669"/>
    <property type="project" value="UniProtKB-SubCell"/>
</dbReference>
<dbReference type="PANTHER" id="PTHR11264:SF0">
    <property type="entry name" value="URACIL-DNA GLYCOSYLASE"/>
    <property type="match status" value="1"/>
</dbReference>
<evidence type="ECO:0000256" key="8">
    <source>
        <dbReference type="HAMAP-Rule" id="MF_00148"/>
    </source>
</evidence>
<feature type="domain" description="Uracil-DNA glycosylase-like" evidence="11">
    <location>
        <begin position="44"/>
        <end position="204"/>
    </location>
</feature>
<dbReference type="InterPro" id="IPR036895">
    <property type="entry name" value="Uracil-DNA_glycosylase-like_sf"/>
</dbReference>
<evidence type="ECO:0000256" key="1">
    <source>
        <dbReference type="ARBA" id="ARBA00001400"/>
    </source>
</evidence>
<dbReference type="InterPro" id="IPR018085">
    <property type="entry name" value="Ura-DNA_Glyclase_AS"/>
</dbReference>
<comment type="catalytic activity">
    <reaction evidence="1 8 10">
        <text>Hydrolyzes single-stranded DNA or mismatched double-stranded DNA and polynucleotides, releasing free uracil.</text>
        <dbReference type="EC" id="3.2.2.27"/>
    </reaction>
</comment>
<dbReference type="FunFam" id="3.40.470.10:FF:000001">
    <property type="entry name" value="Uracil-DNA glycosylase"/>
    <property type="match status" value="1"/>
</dbReference>
<organism evidence="12 13">
    <name type="scientific">Sneathia vaginalis</name>
    <dbReference type="NCBI Taxonomy" id="187101"/>
    <lineage>
        <taxon>Bacteria</taxon>
        <taxon>Fusobacteriati</taxon>
        <taxon>Fusobacteriota</taxon>
        <taxon>Fusobacteriia</taxon>
        <taxon>Fusobacteriales</taxon>
        <taxon>Leptotrichiaceae</taxon>
        <taxon>Sneathia</taxon>
    </lineage>
</organism>